<organism evidence="3 4">
    <name type="scientific">Batillaria attramentaria</name>
    <dbReference type="NCBI Taxonomy" id="370345"/>
    <lineage>
        <taxon>Eukaryota</taxon>
        <taxon>Metazoa</taxon>
        <taxon>Spiralia</taxon>
        <taxon>Lophotrochozoa</taxon>
        <taxon>Mollusca</taxon>
        <taxon>Gastropoda</taxon>
        <taxon>Caenogastropoda</taxon>
        <taxon>Sorbeoconcha</taxon>
        <taxon>Cerithioidea</taxon>
        <taxon>Batillariidae</taxon>
        <taxon>Batillaria</taxon>
    </lineage>
</organism>
<comment type="caution">
    <text evidence="3">The sequence shown here is derived from an EMBL/GenBank/DDBJ whole genome shotgun (WGS) entry which is preliminary data.</text>
</comment>
<evidence type="ECO:0000259" key="2">
    <source>
        <dbReference type="Pfam" id="PF15998"/>
    </source>
</evidence>
<dbReference type="Pfam" id="PF15998">
    <property type="entry name" value="DUF4773"/>
    <property type="match status" value="1"/>
</dbReference>
<sequence>MALLRMRRRRVFLVLLIACLFWLMYLLTLLPSKGHPNSELHSQQTEKSTSRKHTTPYQLVKKVEPAKNVIEAPQLQGTENKTENRAEQPPAAAPPAAKPAFDSLKAKFDLPAIGDALKNKTYELGVKIKNKTIEVGQKMRNKTLEQLAVIGMSGPEKRLSQLIFVPQKWNLTVSFEDIGDIMKETQFLNKVDPLNLNGPILVSTRNRTTNFTYNMPLKFGFCDCFEHYCLCCSQITNKRLHLNVTACSNFTFVSKAHEFDLRFSLDTKPIHHSLVSADKPPLLCIGSTPKVADICVHFFNMTYKVNEHNTHQTQILGCTDMSLNLYNKTIGAFPVDCFQIPGDPNQVHKQRHNFNNMFNWMP</sequence>
<dbReference type="InterPro" id="IPR031941">
    <property type="entry name" value="DUF4773"/>
</dbReference>
<name>A0ABD0JB17_9CAEN</name>
<proteinExistence type="predicted"/>
<keyword evidence="4" id="KW-1185">Reference proteome</keyword>
<feature type="domain" description="DUF4773" evidence="2">
    <location>
        <begin position="222"/>
        <end position="340"/>
    </location>
</feature>
<dbReference type="PANTHER" id="PTHR36299">
    <property type="entry name" value="AGAP008005-PA"/>
    <property type="match status" value="1"/>
</dbReference>
<dbReference type="Proteomes" id="UP001519460">
    <property type="component" value="Unassembled WGS sequence"/>
</dbReference>
<feature type="region of interest" description="Disordered" evidence="1">
    <location>
        <begin position="70"/>
        <end position="98"/>
    </location>
</feature>
<reference evidence="3 4" key="1">
    <citation type="journal article" date="2023" name="Sci. Data">
        <title>Genome assembly of the Korean intertidal mud-creeper Batillaria attramentaria.</title>
        <authorList>
            <person name="Patra A.K."/>
            <person name="Ho P.T."/>
            <person name="Jun S."/>
            <person name="Lee S.J."/>
            <person name="Kim Y."/>
            <person name="Won Y.J."/>
        </authorList>
    </citation>
    <scope>NUCLEOTIDE SEQUENCE [LARGE SCALE GENOMIC DNA]</scope>
    <source>
        <strain evidence="3">Wonlab-2016</strain>
    </source>
</reference>
<evidence type="ECO:0000313" key="4">
    <source>
        <dbReference type="Proteomes" id="UP001519460"/>
    </source>
</evidence>
<feature type="region of interest" description="Disordered" evidence="1">
    <location>
        <begin position="36"/>
        <end position="58"/>
    </location>
</feature>
<dbReference type="PANTHER" id="PTHR36299:SF2">
    <property type="entry name" value="DUF4773 DOMAIN-CONTAINING PROTEIN"/>
    <property type="match status" value="1"/>
</dbReference>
<evidence type="ECO:0000313" key="3">
    <source>
        <dbReference type="EMBL" id="KAK7467733.1"/>
    </source>
</evidence>
<accession>A0ABD0JB17</accession>
<dbReference type="AlphaFoldDB" id="A0ABD0JB17"/>
<dbReference type="EMBL" id="JACVVK020000542">
    <property type="protein sequence ID" value="KAK7467733.1"/>
    <property type="molecule type" value="Genomic_DNA"/>
</dbReference>
<gene>
    <name evidence="3" type="ORF">BaRGS_00037041</name>
</gene>
<protein>
    <recommendedName>
        <fullName evidence="2">DUF4773 domain-containing protein</fullName>
    </recommendedName>
</protein>
<evidence type="ECO:0000256" key="1">
    <source>
        <dbReference type="SAM" id="MobiDB-lite"/>
    </source>
</evidence>